<evidence type="ECO:0000256" key="5">
    <source>
        <dbReference type="ARBA" id="ARBA00022801"/>
    </source>
</evidence>
<feature type="region of interest" description="Disordered" evidence="11">
    <location>
        <begin position="34"/>
        <end position="69"/>
    </location>
</feature>
<keyword evidence="9" id="KW-0119">Carbohydrate metabolism</keyword>
<evidence type="ECO:0000313" key="14">
    <source>
        <dbReference type="EMBL" id="TWG23717.1"/>
    </source>
</evidence>
<dbReference type="InterPro" id="IPR050728">
    <property type="entry name" value="Zinc_Metalloprotease_M4"/>
</dbReference>
<dbReference type="RefSeq" id="WP_122976949.1">
    <property type="nucleotide sequence ID" value="NZ_BOMX01000039.1"/>
</dbReference>
<feature type="signal peptide" evidence="12">
    <location>
        <begin position="1"/>
        <end position="26"/>
    </location>
</feature>
<dbReference type="PRINTS" id="PR00730">
    <property type="entry name" value="THERMOLYSIN"/>
</dbReference>
<keyword evidence="3" id="KW-0479">Metal-binding</keyword>
<feature type="region of interest" description="Disordered" evidence="11">
    <location>
        <begin position="407"/>
        <end position="431"/>
    </location>
</feature>
<evidence type="ECO:0000256" key="10">
    <source>
        <dbReference type="PIRSR" id="PIRSR623612-1"/>
    </source>
</evidence>
<dbReference type="CDD" id="cd00063">
    <property type="entry name" value="FN3"/>
    <property type="match status" value="1"/>
</dbReference>
<feature type="compositionally biased region" description="Polar residues" evidence="11">
    <location>
        <begin position="34"/>
        <end position="43"/>
    </location>
</feature>
<evidence type="ECO:0000313" key="15">
    <source>
        <dbReference type="Proteomes" id="UP000320239"/>
    </source>
</evidence>
<dbReference type="SUPFAM" id="SSF49313">
    <property type="entry name" value="Cadherin-like"/>
    <property type="match status" value="1"/>
</dbReference>
<dbReference type="PROSITE" id="PS51318">
    <property type="entry name" value="TAT"/>
    <property type="match status" value="1"/>
</dbReference>
<dbReference type="GO" id="GO:0016798">
    <property type="term" value="F:hydrolase activity, acting on glycosyl bonds"/>
    <property type="evidence" value="ECO:0007669"/>
    <property type="project" value="UniProtKB-KW"/>
</dbReference>
<evidence type="ECO:0000256" key="12">
    <source>
        <dbReference type="SAM" id="SignalP"/>
    </source>
</evidence>
<dbReference type="Gene3D" id="2.60.40.10">
    <property type="entry name" value="Immunoglobulins"/>
    <property type="match status" value="2"/>
</dbReference>
<dbReference type="GO" id="GO:0005509">
    <property type="term" value="F:calcium ion binding"/>
    <property type="evidence" value="ECO:0007669"/>
    <property type="project" value="InterPro"/>
</dbReference>
<dbReference type="SMART" id="SM00060">
    <property type="entry name" value="FN3"/>
    <property type="match status" value="1"/>
</dbReference>
<dbReference type="InterPro" id="IPR015919">
    <property type="entry name" value="Cadherin-like_sf"/>
</dbReference>
<keyword evidence="6" id="KW-0862">Zinc</keyword>
<proteinExistence type="inferred from homology"/>
<evidence type="ECO:0000256" key="4">
    <source>
        <dbReference type="ARBA" id="ARBA00022729"/>
    </source>
</evidence>
<organism evidence="14 15">
    <name type="scientific">Actinoplanes teichomyceticus</name>
    <dbReference type="NCBI Taxonomy" id="1867"/>
    <lineage>
        <taxon>Bacteria</taxon>
        <taxon>Bacillati</taxon>
        <taxon>Actinomycetota</taxon>
        <taxon>Actinomycetes</taxon>
        <taxon>Micromonosporales</taxon>
        <taxon>Micromonosporaceae</taxon>
        <taxon>Actinoplanes</taxon>
    </lineage>
</organism>
<evidence type="ECO:0000259" key="13">
    <source>
        <dbReference type="PROSITE" id="PS50853"/>
    </source>
</evidence>
<comment type="caution">
    <text evidence="14">The sequence shown here is derived from an EMBL/GenBank/DDBJ whole genome shotgun (WGS) entry which is preliminary data.</text>
</comment>
<dbReference type="AlphaFoldDB" id="A0A561WIK7"/>
<dbReference type="GO" id="GO:0006508">
    <property type="term" value="P:proteolysis"/>
    <property type="evidence" value="ECO:0007669"/>
    <property type="project" value="UniProtKB-KW"/>
</dbReference>
<evidence type="ECO:0000256" key="2">
    <source>
        <dbReference type="ARBA" id="ARBA00022670"/>
    </source>
</evidence>
<keyword evidence="4 12" id="KW-0732">Signal</keyword>
<dbReference type="Pfam" id="PF01447">
    <property type="entry name" value="Peptidase_M4"/>
    <property type="match status" value="1"/>
</dbReference>
<dbReference type="Gene3D" id="3.10.170.10">
    <property type="match status" value="1"/>
</dbReference>
<reference evidence="14 15" key="1">
    <citation type="submission" date="2019-06" db="EMBL/GenBank/DDBJ databases">
        <title>Sequencing the genomes of 1000 actinobacteria strains.</title>
        <authorList>
            <person name="Klenk H.-P."/>
        </authorList>
    </citation>
    <scope>NUCLEOTIDE SEQUENCE [LARGE SCALE GENOMIC DNA]</scope>
    <source>
        <strain evidence="14 15">DSM 43866</strain>
    </source>
</reference>
<evidence type="ECO:0000256" key="1">
    <source>
        <dbReference type="ARBA" id="ARBA00009388"/>
    </source>
</evidence>
<dbReference type="Gene3D" id="1.10.390.10">
    <property type="entry name" value="Neutral Protease Domain 2"/>
    <property type="match status" value="1"/>
</dbReference>
<dbReference type="InterPro" id="IPR003961">
    <property type="entry name" value="FN3_dom"/>
</dbReference>
<protein>
    <submittedName>
        <fullName evidence="14">Zn-dependent metalloprotease</fullName>
    </submittedName>
</protein>
<dbReference type="InterPro" id="IPR013856">
    <property type="entry name" value="Peptidase_M4_domain"/>
</dbReference>
<comment type="similarity">
    <text evidence="1">Belongs to the peptidase M4 family.</text>
</comment>
<dbReference type="SUPFAM" id="SSF49265">
    <property type="entry name" value="Fibronectin type III"/>
    <property type="match status" value="1"/>
</dbReference>
<dbReference type="EMBL" id="VIWY01000002">
    <property type="protein sequence ID" value="TWG23717.1"/>
    <property type="molecule type" value="Genomic_DNA"/>
</dbReference>
<feature type="domain" description="Fibronectin type-III" evidence="13">
    <location>
        <begin position="745"/>
        <end position="836"/>
    </location>
</feature>
<sequence>MTTRQRRALIALAAALALAGGGVAIAKADGSATGQLPQAQPAVTGSLPGTRPTSPAAARTAVPKPSVTRSQAIAGARAEARRNATAIKSASTEKYQAVDTVVDPGGERHVRFHRTHRGLPVLGGDFVVHTDASGRFSGATLTQQRVIDVPRTAKVSRERAIEAAGLRGRAQTRRIVDALDGEPALAWEVTGGTKVVIVDAMTGRIRLSYDTVHTGEQGTGHGLHVGDVELSTTRRQDGSYTLVDPEHGGNTVSDALNTYHGSALWRSAEFSDADNVWGDGTRADRATVAVDVLYGMARTWDYLRDTFGRTGLFGDRAGVTAYVHHDVDENNASWSSTCKCMTFGDGGGDNRAPYTTLDVVGHEMAHGLTDATADLIYRGESGGLNEASSDIFGTLVEFHVDSPVDTPDYTVSEKTRLDGTPSRWMDEPSKDGKSLSCWTPTAKDLDVHHSSGIGNKFFYNLAVGSGASRWGDSRPCGDAPPVTGLGNDRAAQIWYRALSLYMVSNTNYAGAREATLRAAADLYGAGSTEQRTVDAAWLAAGVSSAQVPNGAPVMAPLPDRVVVPKVGEPVRLQVSARDPQQQELTFSATGLPPGVSIDAHGLITGAPTTRAYYTSTITATDPDGNSDSKETRWVVKGPVTLRSATPQLTETLGPVARLTFQATFADTPDHWADKFQPLNVTTAGVPDGMLLTVEMADLGVYRVHLSGRVTAVGSGTAVLTATDPDGNQATASIPWRVLPAEKPDAVYNVTVTGRADGTALLTWERPNWDPYKYFTDGFVVRVSPGTETKVHFNDRSRTLTGLDPRKAYTIGVRPTSEAGDGPETTVQLRPAGLPITRSPAAVTHGQPVALSGRVVGGRAPATGFAVTLERRAAGTGAWTRVATLRTDSLGSWRTTVRPTATSAYRVRLADAMGLWPATSAAPWATVRYAVSAKASSAKPKAGKKITISGSVRPARAGAKVTLQRAVGGRWVTLNNTTTSAGGGYSVKRAFSRGTWKLRVVVAGGTANATGTSSTLTVKVS</sequence>
<keyword evidence="5" id="KW-0378">Hydrolase</keyword>
<evidence type="ECO:0000256" key="6">
    <source>
        <dbReference type="ARBA" id="ARBA00022833"/>
    </source>
</evidence>
<dbReference type="InterPro" id="IPR001570">
    <property type="entry name" value="Peptidase_M4_C_domain"/>
</dbReference>
<dbReference type="Pfam" id="PF00041">
    <property type="entry name" value="fn3"/>
    <property type="match status" value="1"/>
</dbReference>
<keyword evidence="9" id="KW-0624">Polysaccharide degradation</keyword>
<dbReference type="PANTHER" id="PTHR33794:SF1">
    <property type="entry name" value="BACILLOLYSIN"/>
    <property type="match status" value="1"/>
</dbReference>
<dbReference type="Gene3D" id="3.10.450.490">
    <property type="match status" value="1"/>
</dbReference>
<feature type="active site" description="Proton donor" evidence="10">
    <location>
        <position position="448"/>
    </location>
</feature>
<dbReference type="Pfam" id="PF02868">
    <property type="entry name" value="Peptidase_M4_C"/>
    <property type="match status" value="1"/>
</dbReference>
<evidence type="ECO:0000256" key="8">
    <source>
        <dbReference type="ARBA" id="ARBA00023295"/>
    </source>
</evidence>
<dbReference type="InterPro" id="IPR011096">
    <property type="entry name" value="FTP_domain"/>
</dbReference>
<dbReference type="CDD" id="cd09597">
    <property type="entry name" value="M4_TLP"/>
    <property type="match status" value="1"/>
</dbReference>
<dbReference type="GO" id="GO:0016020">
    <property type="term" value="C:membrane"/>
    <property type="evidence" value="ECO:0007669"/>
    <property type="project" value="InterPro"/>
</dbReference>
<dbReference type="InterPro" id="IPR036116">
    <property type="entry name" value="FN3_sf"/>
</dbReference>
<gene>
    <name evidence="14" type="ORF">FHX34_102268</name>
</gene>
<name>A0A561WIK7_ACTTI</name>
<accession>A0A561WIK7</accession>
<dbReference type="InterPro" id="IPR023612">
    <property type="entry name" value="Peptidase_M4"/>
</dbReference>
<keyword evidence="8" id="KW-0326">Glycosidase</keyword>
<evidence type="ECO:0000256" key="3">
    <source>
        <dbReference type="ARBA" id="ARBA00022723"/>
    </source>
</evidence>
<dbReference type="OrthoDB" id="345880at2"/>
<dbReference type="PANTHER" id="PTHR33794">
    <property type="entry name" value="BACILLOLYSIN"/>
    <property type="match status" value="1"/>
</dbReference>
<evidence type="ECO:0000256" key="7">
    <source>
        <dbReference type="ARBA" id="ARBA00023049"/>
    </source>
</evidence>
<keyword evidence="2 14" id="KW-0645">Protease</keyword>
<keyword evidence="7 14" id="KW-0482">Metalloprotease</keyword>
<dbReference type="InterPro" id="IPR006311">
    <property type="entry name" value="TAT_signal"/>
</dbReference>
<dbReference type="Pfam" id="PF07504">
    <property type="entry name" value="FTP"/>
    <property type="match status" value="1"/>
</dbReference>
<evidence type="ECO:0000256" key="9">
    <source>
        <dbReference type="ARBA" id="ARBA00023326"/>
    </source>
</evidence>
<feature type="chain" id="PRO_5022098450" evidence="12">
    <location>
        <begin position="27"/>
        <end position="1020"/>
    </location>
</feature>
<dbReference type="GO" id="GO:0004222">
    <property type="term" value="F:metalloendopeptidase activity"/>
    <property type="evidence" value="ECO:0007669"/>
    <property type="project" value="InterPro"/>
</dbReference>
<dbReference type="Proteomes" id="UP000320239">
    <property type="component" value="Unassembled WGS sequence"/>
</dbReference>
<dbReference type="SUPFAM" id="SSF55486">
    <property type="entry name" value="Metalloproteases ('zincins'), catalytic domain"/>
    <property type="match status" value="1"/>
</dbReference>
<feature type="compositionally biased region" description="Low complexity" evidence="11">
    <location>
        <begin position="48"/>
        <end position="63"/>
    </location>
</feature>
<evidence type="ECO:0000256" key="11">
    <source>
        <dbReference type="SAM" id="MobiDB-lite"/>
    </source>
</evidence>
<dbReference type="InterPro" id="IPR013783">
    <property type="entry name" value="Ig-like_fold"/>
</dbReference>
<feature type="active site" evidence="10">
    <location>
        <position position="363"/>
    </location>
</feature>
<dbReference type="GO" id="GO:0000272">
    <property type="term" value="P:polysaccharide catabolic process"/>
    <property type="evidence" value="ECO:0007669"/>
    <property type="project" value="UniProtKB-KW"/>
</dbReference>
<keyword evidence="15" id="KW-1185">Reference proteome</keyword>
<dbReference type="PROSITE" id="PS50853">
    <property type="entry name" value="FN3"/>
    <property type="match status" value="1"/>
</dbReference>
<dbReference type="Pfam" id="PF05345">
    <property type="entry name" value="He_PIG"/>
    <property type="match status" value="1"/>
</dbReference>
<dbReference type="InterPro" id="IPR027268">
    <property type="entry name" value="Peptidase_M4/M1_CTD_sf"/>
</dbReference>